<dbReference type="SUPFAM" id="SSF53335">
    <property type="entry name" value="S-adenosyl-L-methionine-dependent methyltransferases"/>
    <property type="match status" value="1"/>
</dbReference>
<organism evidence="2">
    <name type="scientific">marine sediment metagenome</name>
    <dbReference type="NCBI Taxonomy" id="412755"/>
    <lineage>
        <taxon>unclassified sequences</taxon>
        <taxon>metagenomes</taxon>
        <taxon>ecological metagenomes</taxon>
    </lineage>
</organism>
<dbReference type="CDD" id="cd02440">
    <property type="entry name" value="AdoMet_MTases"/>
    <property type="match status" value="1"/>
</dbReference>
<proteinExistence type="predicted"/>
<dbReference type="AlphaFoldDB" id="X0T4Z9"/>
<dbReference type="InterPro" id="IPR029063">
    <property type="entry name" value="SAM-dependent_MTases_sf"/>
</dbReference>
<feature type="non-terminal residue" evidence="2">
    <location>
        <position position="1"/>
    </location>
</feature>
<dbReference type="GO" id="GO:0008757">
    <property type="term" value="F:S-adenosylmethionine-dependent methyltransferase activity"/>
    <property type="evidence" value="ECO:0007669"/>
    <property type="project" value="InterPro"/>
</dbReference>
<feature type="domain" description="Methyltransferase type 11" evidence="1">
    <location>
        <begin position="71"/>
        <end position="155"/>
    </location>
</feature>
<comment type="caution">
    <text evidence="2">The sequence shown here is derived from an EMBL/GenBank/DDBJ whole genome shotgun (WGS) entry which is preliminary data.</text>
</comment>
<protein>
    <recommendedName>
        <fullName evidence="1">Methyltransferase type 11 domain-containing protein</fullName>
    </recommendedName>
</protein>
<accession>X0T4Z9</accession>
<name>X0T4Z9_9ZZZZ</name>
<evidence type="ECO:0000259" key="1">
    <source>
        <dbReference type="Pfam" id="PF08241"/>
    </source>
</evidence>
<reference evidence="2" key="1">
    <citation type="journal article" date="2014" name="Front. Microbiol.">
        <title>High frequency of phylogenetically diverse reductive dehalogenase-homologous genes in deep subseafloor sedimentary metagenomes.</title>
        <authorList>
            <person name="Kawai M."/>
            <person name="Futagami T."/>
            <person name="Toyoda A."/>
            <person name="Takaki Y."/>
            <person name="Nishi S."/>
            <person name="Hori S."/>
            <person name="Arai W."/>
            <person name="Tsubouchi T."/>
            <person name="Morono Y."/>
            <person name="Uchiyama I."/>
            <person name="Ito T."/>
            <person name="Fujiyama A."/>
            <person name="Inagaki F."/>
            <person name="Takami H."/>
        </authorList>
    </citation>
    <scope>NUCLEOTIDE SEQUENCE</scope>
    <source>
        <strain evidence="2">Expedition CK06-06</strain>
    </source>
</reference>
<dbReference type="EMBL" id="BARS01011288">
    <property type="protein sequence ID" value="GAF88294.1"/>
    <property type="molecule type" value="Genomic_DNA"/>
</dbReference>
<gene>
    <name evidence="2" type="ORF">S01H1_20588</name>
</gene>
<sequence>VEVQGKYLNSRTYSRREREFPWFKKIQDKILVGDPFRPWETPAVLAACGIDPKKRYLSVGAWHCSATYIIGQVAEIHALDVNGSVTDWLENEFKLHWPKKVKVVVVKEKGVLPYPDRSFDVVISVSSIEHGIEEEDINTAKECGRVLKRRGRFVLTTEFGPKFVDYDPVVGGRIYDEKALEERIVKPSGCRWVGEHKFVHPDYGDIKRVELLQMVNPLCPVILVLEK</sequence>
<dbReference type="InterPro" id="IPR013216">
    <property type="entry name" value="Methyltransf_11"/>
</dbReference>
<dbReference type="Pfam" id="PF08241">
    <property type="entry name" value="Methyltransf_11"/>
    <property type="match status" value="1"/>
</dbReference>
<dbReference type="Gene3D" id="3.40.50.150">
    <property type="entry name" value="Vaccinia Virus protein VP39"/>
    <property type="match status" value="1"/>
</dbReference>
<evidence type="ECO:0000313" key="2">
    <source>
        <dbReference type="EMBL" id="GAF88294.1"/>
    </source>
</evidence>